<feature type="compositionally biased region" description="Acidic residues" evidence="1">
    <location>
        <begin position="65"/>
        <end position="74"/>
    </location>
</feature>
<dbReference type="GO" id="GO:0032465">
    <property type="term" value="P:regulation of cytokinesis"/>
    <property type="evidence" value="ECO:0007669"/>
    <property type="project" value="TreeGrafter"/>
</dbReference>
<feature type="region of interest" description="Disordered" evidence="1">
    <location>
        <begin position="23"/>
        <end position="74"/>
    </location>
</feature>
<feature type="compositionally biased region" description="Low complexity" evidence="1">
    <location>
        <begin position="35"/>
        <end position="47"/>
    </location>
</feature>
<dbReference type="InterPro" id="IPR028730">
    <property type="entry name" value="ZFYVE26"/>
</dbReference>
<gene>
    <name evidence="3" type="ORF">PROFUN_10164</name>
</gene>
<dbReference type="OrthoDB" id="1936617at2759"/>
<evidence type="ECO:0000259" key="2">
    <source>
        <dbReference type="Pfam" id="PF25569"/>
    </source>
</evidence>
<dbReference type="GO" id="GO:0032266">
    <property type="term" value="F:phosphatidylinositol-3-phosphate binding"/>
    <property type="evidence" value="ECO:0007669"/>
    <property type="project" value="InterPro"/>
</dbReference>
<keyword evidence="4" id="KW-1185">Reference proteome</keyword>
<name>A0A2P6NEK4_9EUKA</name>
<feature type="domain" description="ZFYVE26-like TPR repeats" evidence="2">
    <location>
        <begin position="911"/>
        <end position="1023"/>
    </location>
</feature>
<accession>A0A2P6NEK4</accession>
<feature type="region of interest" description="Disordered" evidence="1">
    <location>
        <begin position="169"/>
        <end position="259"/>
    </location>
</feature>
<feature type="compositionally biased region" description="Polar residues" evidence="1">
    <location>
        <begin position="101"/>
        <end position="118"/>
    </location>
</feature>
<evidence type="ECO:0000313" key="4">
    <source>
        <dbReference type="Proteomes" id="UP000241769"/>
    </source>
</evidence>
<dbReference type="GO" id="GO:0000724">
    <property type="term" value="P:double-strand break repair via homologous recombination"/>
    <property type="evidence" value="ECO:0007669"/>
    <property type="project" value="InterPro"/>
</dbReference>
<feature type="compositionally biased region" description="Basic and acidic residues" evidence="1">
    <location>
        <begin position="225"/>
        <end position="249"/>
    </location>
</feature>
<dbReference type="InterPro" id="IPR057946">
    <property type="entry name" value="TPR_ZFYVE26"/>
</dbReference>
<dbReference type="GO" id="GO:0005813">
    <property type="term" value="C:centrosome"/>
    <property type="evidence" value="ECO:0007669"/>
    <property type="project" value="TreeGrafter"/>
</dbReference>
<dbReference type="Pfam" id="PF25569">
    <property type="entry name" value="TPR_ZFYVE26"/>
    <property type="match status" value="1"/>
</dbReference>
<dbReference type="PANTHER" id="PTHR46591">
    <property type="entry name" value="ZINC FINGER FYVE DOMAIN-CONTAINING PROTEIN 26"/>
    <property type="match status" value="1"/>
</dbReference>
<dbReference type="Proteomes" id="UP000241769">
    <property type="component" value="Unassembled WGS sequence"/>
</dbReference>
<feature type="region of interest" description="Disordered" evidence="1">
    <location>
        <begin position="89"/>
        <end position="124"/>
    </location>
</feature>
<feature type="compositionally biased region" description="Low complexity" evidence="1">
    <location>
        <begin position="169"/>
        <end position="182"/>
    </location>
</feature>
<protein>
    <recommendedName>
        <fullName evidence="2">ZFYVE26-like TPR repeats domain-containing protein</fullName>
    </recommendedName>
</protein>
<evidence type="ECO:0000256" key="1">
    <source>
        <dbReference type="SAM" id="MobiDB-lite"/>
    </source>
</evidence>
<dbReference type="GO" id="GO:0030496">
    <property type="term" value="C:midbody"/>
    <property type="evidence" value="ECO:0007669"/>
    <property type="project" value="TreeGrafter"/>
</dbReference>
<dbReference type="PANTHER" id="PTHR46591:SF1">
    <property type="entry name" value="ZINC FINGER FYVE DOMAIN-CONTAINING PROTEIN 26"/>
    <property type="match status" value="1"/>
</dbReference>
<dbReference type="InParanoid" id="A0A2P6NEK4"/>
<feature type="compositionally biased region" description="Polar residues" evidence="1">
    <location>
        <begin position="209"/>
        <end position="224"/>
    </location>
</feature>
<dbReference type="EMBL" id="MDYQ01000104">
    <property type="protein sequence ID" value="PRP82388.1"/>
    <property type="molecule type" value="Genomic_DNA"/>
</dbReference>
<comment type="caution">
    <text evidence="3">The sequence shown here is derived from an EMBL/GenBank/DDBJ whole genome shotgun (WGS) entry which is preliminary data.</text>
</comment>
<reference evidence="3 4" key="1">
    <citation type="journal article" date="2018" name="Genome Biol. Evol.">
        <title>Multiple Roots of Fruiting Body Formation in Amoebozoa.</title>
        <authorList>
            <person name="Hillmann F."/>
            <person name="Forbes G."/>
            <person name="Novohradska S."/>
            <person name="Ferling I."/>
            <person name="Riege K."/>
            <person name="Groth M."/>
            <person name="Westermann M."/>
            <person name="Marz M."/>
            <person name="Spaller T."/>
            <person name="Winckler T."/>
            <person name="Schaap P."/>
            <person name="Glockner G."/>
        </authorList>
    </citation>
    <scope>NUCLEOTIDE SEQUENCE [LARGE SCALE GENOMIC DNA]</scope>
    <source>
        <strain evidence="3 4">Jena</strain>
    </source>
</reference>
<proteinExistence type="predicted"/>
<feature type="region of interest" description="Disordered" evidence="1">
    <location>
        <begin position="652"/>
        <end position="673"/>
    </location>
</feature>
<dbReference type="GO" id="GO:0000281">
    <property type="term" value="P:mitotic cytokinesis"/>
    <property type="evidence" value="ECO:0007669"/>
    <property type="project" value="InterPro"/>
</dbReference>
<sequence length="1032" mass="118098">MNRDAIKSKEVNGDVRRLLVDQLMVSSPQRRRKISSPSQSVSSSGQSTPILKSSPDRNSIHLPSETEEEEEEDLDQVIAQWEDYLKEAEDVEHVQLEGMPSSDSSDPPTVLSSSITTNDSEDDAMNEQQVLGLVLDQFNDSEALTPRQSYVFGTNVYTSPVHVLNPSSMFSRSSSSVSSDASDSPREEVNRRGRTISATVPRFHDEETSVSPVRSGGSTPSNESDILHLRREQLERKMKKGEEKKEKTPNKLRRRSSVDNSNLNQYISQSPCSRLIFEKLLEPEMRDKGNPFIGIRVLLMISPERQEQMYHLIRFPDLIVENLIMMEYIDEAGCILRQYPELITSTKLLQYARKALDFREDIHLPPQLDNLMSDAFERCSFRKTSKKRVSADSISTITGGTFWLNYDYIGHWDAVLTGYIEQDESIRSSHFFNSGHHNLHLSLSILKLGKSSKLGQHLIDFCDLISGDMNQKREGQKMMSGSAEVMLVNAMNRIISEAKLFFASNEHMDRGRESLCDSYLCDIELMKRLQGARLNLNYSLLELTDKNKVRYLRDLLIQGEEYEISLYVCSRYSLDREPVWTAWGMHCLRSGDHSQAHDKFKHALSSPKTSRQEIDTVLKNILSILDFLPQKETTVSKEKDRRSSFRMNREEVVNKSPDTVSRQRASPKVGGASDVWSPERESLFQECIYYLTEYGTPTLMNKFLIHWKRYKELCVYSINRKQVTPQWFANDIVHYFITQNNIPELLQAVFEADPEMQHSWDYLLACCNCLNSKDRLEELLSFQVAMKDWGRAGLTCIKAYVKSDQFIQKDQFLERAKTYFTRQLDSDVEPTQGTGMMAKADLHKYIKRVNLQQGIIEALGQTETTSKLSVFGSSSQRCQIAEALLLQDFIDLGVTVMVSFKLPTRKIILAAVEHTSTNDHLKLMRKIVKRARPMMESEEDWDSLVHEVIDKLLGQGNNKEAESWISSITSEEGRIDALIRCGKLKSAYLLAVKTANVQKVVSIRDEAKTKNYMTELRLAEQYLSLMQNGQTE</sequence>
<evidence type="ECO:0000313" key="3">
    <source>
        <dbReference type="EMBL" id="PRP82388.1"/>
    </source>
</evidence>
<organism evidence="3 4">
    <name type="scientific">Planoprotostelium fungivorum</name>
    <dbReference type="NCBI Taxonomy" id="1890364"/>
    <lineage>
        <taxon>Eukaryota</taxon>
        <taxon>Amoebozoa</taxon>
        <taxon>Evosea</taxon>
        <taxon>Variosea</taxon>
        <taxon>Cavosteliida</taxon>
        <taxon>Cavosteliaceae</taxon>
        <taxon>Planoprotostelium</taxon>
    </lineage>
</organism>
<dbReference type="AlphaFoldDB" id="A0A2P6NEK4"/>